<dbReference type="FunFam" id="3.20.20.450:FF:000001">
    <property type="entry name" value="Cyclic di-GMP phosphodiesterase yahA"/>
    <property type="match status" value="1"/>
</dbReference>
<protein>
    <recommendedName>
        <fullName evidence="8">Histidine kinase</fullName>
    </recommendedName>
</protein>
<gene>
    <name evidence="6" type="ORF">KP78_29060</name>
</gene>
<feature type="domain" description="EAL" evidence="4">
    <location>
        <begin position="677"/>
        <end position="928"/>
    </location>
</feature>
<dbReference type="InterPro" id="IPR035919">
    <property type="entry name" value="EAL_sf"/>
</dbReference>
<dbReference type="InterPro" id="IPR029016">
    <property type="entry name" value="GAF-like_dom_sf"/>
</dbReference>
<dbReference type="Pfam" id="PF00563">
    <property type="entry name" value="EAL"/>
    <property type="match status" value="1"/>
</dbReference>
<dbReference type="InterPro" id="IPR003018">
    <property type="entry name" value="GAF"/>
</dbReference>
<dbReference type="Gene3D" id="3.30.70.270">
    <property type="match status" value="1"/>
</dbReference>
<dbReference type="PROSITE" id="PS50883">
    <property type="entry name" value="EAL"/>
    <property type="match status" value="1"/>
</dbReference>
<keyword evidence="7" id="KW-1185">Reference proteome</keyword>
<feature type="domain" description="GGDEF" evidence="5">
    <location>
        <begin position="536"/>
        <end position="669"/>
    </location>
</feature>
<dbReference type="AlphaFoldDB" id="A0A0C2V8S2"/>
<dbReference type="NCBIfam" id="TIGR00229">
    <property type="entry name" value="sensory_box"/>
    <property type="match status" value="1"/>
</dbReference>
<dbReference type="Pfam" id="PF00990">
    <property type="entry name" value="GGDEF"/>
    <property type="match status" value="1"/>
</dbReference>
<feature type="coiled-coil region" evidence="1">
    <location>
        <begin position="343"/>
        <end position="384"/>
    </location>
</feature>
<organism evidence="6 7">
    <name type="scientific">Jeotgalibacillus soli</name>
    <dbReference type="NCBI Taxonomy" id="889306"/>
    <lineage>
        <taxon>Bacteria</taxon>
        <taxon>Bacillati</taxon>
        <taxon>Bacillota</taxon>
        <taxon>Bacilli</taxon>
        <taxon>Bacillales</taxon>
        <taxon>Caryophanaceae</taxon>
        <taxon>Jeotgalibacillus</taxon>
    </lineage>
</organism>
<dbReference type="EMBL" id="JXRP01000018">
    <property type="protein sequence ID" value="KIL45362.1"/>
    <property type="molecule type" value="Genomic_DNA"/>
</dbReference>
<evidence type="ECO:0000313" key="7">
    <source>
        <dbReference type="Proteomes" id="UP000031938"/>
    </source>
</evidence>
<dbReference type="PANTHER" id="PTHR44757:SF2">
    <property type="entry name" value="BIOFILM ARCHITECTURE MAINTENANCE PROTEIN MBAA"/>
    <property type="match status" value="1"/>
</dbReference>
<feature type="domain" description="PAC" evidence="3">
    <location>
        <begin position="453"/>
        <end position="504"/>
    </location>
</feature>
<reference evidence="6 7" key="1">
    <citation type="submission" date="2015-01" db="EMBL/GenBank/DDBJ databases">
        <title>Genome sequencing of Jeotgalibacillus soli.</title>
        <authorList>
            <person name="Goh K.M."/>
            <person name="Chan K.-G."/>
            <person name="Yaakop A.S."/>
            <person name="Ee R."/>
            <person name="Gan H.M."/>
            <person name="Chan C.S."/>
        </authorList>
    </citation>
    <scope>NUCLEOTIDE SEQUENCE [LARGE SCALE GENOMIC DNA]</scope>
    <source>
        <strain evidence="6 7">P9</strain>
    </source>
</reference>
<dbReference type="Gene3D" id="3.20.20.450">
    <property type="entry name" value="EAL domain"/>
    <property type="match status" value="1"/>
</dbReference>
<dbReference type="InterPro" id="IPR000014">
    <property type="entry name" value="PAS"/>
</dbReference>
<evidence type="ECO:0000259" key="2">
    <source>
        <dbReference type="PROSITE" id="PS50112"/>
    </source>
</evidence>
<dbReference type="CDD" id="cd01948">
    <property type="entry name" value="EAL"/>
    <property type="match status" value="1"/>
</dbReference>
<dbReference type="SUPFAM" id="SSF55073">
    <property type="entry name" value="Nucleotide cyclase"/>
    <property type="match status" value="1"/>
</dbReference>
<evidence type="ECO:0000259" key="4">
    <source>
        <dbReference type="PROSITE" id="PS50883"/>
    </source>
</evidence>
<dbReference type="Pfam" id="PF01590">
    <property type="entry name" value="GAF"/>
    <property type="match status" value="2"/>
</dbReference>
<dbReference type="PROSITE" id="PS50112">
    <property type="entry name" value="PAS"/>
    <property type="match status" value="1"/>
</dbReference>
<sequence>MLHDRYTRLAEITKMIHMKLEKRSVLEQVVMAISEEIIRCDAVGVYLPIEDNCFRGFVGKPENFNGVTLDKMVVDPKRDLFAKEIIETRKGIYIPDTSVDDRLDPVPIQLFKIKSLFGMPITIDDSLYGLIFLFDFSSPLHLTKAEIESVESYALMAAVAIRNTDLLEATKNLVQDKQLLLDATKALSRCKSVQEVLETSFHHVGRALKNVNIAAYLIDIQTNGQILQKLSPNSKWKEEDWKKVHSEVKIDFNKDLIFSHVLKTKKPLLIPDVTLDPRPNKKAVESFGIKSMYVLPLISRGEVLGTLVIADLTRPKTYSKSEQQLSHSIADATAGVLDNLVHLEKLEEIIKHRTSELKEKNEILEQINEDLRLLSRKNESILNSAGEGIYGLNKDGIITFCNPIAAAMLNYAVEEIVGKHQDEVIAHLNSDHVLYEKMSSPIHRSLQSGEKVHSVSERFLRKDGHSFDVEYVSTPIQNNGFQNGVVVTFRDVTERKQMERKIHNQAYYDLITQLPNRSYLIQKLKRAKKISVQKNSRIGVLFLDLDRFKLINDALGHAIGDRVLSEVAERFRSLVSEQITVARLGGDEFIILVEDVNEPAELGEIANTFLRILDGPLYISGHELYTGASIGISVLPDDAKDEDELIQNADTAMYVAKEQGGTYHYFTKILMEKNIERSNLLNALYQAIERNELDLHYQPKVDYRTKKISGVEALLRWNHSKWGNIPPDKFIPIAEETGVILKIGEWALKRAAAQQREWQDKGYQLNMAVNFSTRQIQDPRLVATIEQILDETGMDPTYLEIELTEHTLIQSQHIEKLHELKRLGLRLSLDDFGTGYSSLSYIKDFPIDAIKIDRSFVDNMAHEPHTAALNSTIIHLAKKLDYDVIAEGVETKDQIDYLFKEGCYLMQGYYFSKALPACHVTKLLKLGISSNLETNE</sequence>
<dbReference type="SMART" id="SM00267">
    <property type="entry name" value="GGDEF"/>
    <property type="match status" value="1"/>
</dbReference>
<dbReference type="SMART" id="SM00086">
    <property type="entry name" value="PAC"/>
    <property type="match status" value="1"/>
</dbReference>
<comment type="caution">
    <text evidence="6">The sequence shown here is derived from an EMBL/GenBank/DDBJ whole genome shotgun (WGS) entry which is preliminary data.</text>
</comment>
<dbReference type="InterPro" id="IPR000700">
    <property type="entry name" value="PAS-assoc_C"/>
</dbReference>
<dbReference type="PATRIC" id="fig|889306.3.peg.2919"/>
<dbReference type="CDD" id="cd00130">
    <property type="entry name" value="PAS"/>
    <property type="match status" value="1"/>
</dbReference>
<dbReference type="InterPro" id="IPR035965">
    <property type="entry name" value="PAS-like_dom_sf"/>
</dbReference>
<dbReference type="NCBIfam" id="TIGR00254">
    <property type="entry name" value="GGDEF"/>
    <property type="match status" value="1"/>
</dbReference>
<dbReference type="GO" id="GO:0006355">
    <property type="term" value="P:regulation of DNA-templated transcription"/>
    <property type="evidence" value="ECO:0007669"/>
    <property type="project" value="InterPro"/>
</dbReference>
<dbReference type="Gene3D" id="3.30.450.40">
    <property type="match status" value="2"/>
</dbReference>
<dbReference type="PROSITE" id="PS50113">
    <property type="entry name" value="PAC"/>
    <property type="match status" value="1"/>
</dbReference>
<dbReference type="InterPro" id="IPR013767">
    <property type="entry name" value="PAS_fold"/>
</dbReference>
<dbReference type="SUPFAM" id="SSF55785">
    <property type="entry name" value="PYP-like sensor domain (PAS domain)"/>
    <property type="match status" value="1"/>
</dbReference>
<proteinExistence type="predicted"/>
<dbReference type="InterPro" id="IPR001610">
    <property type="entry name" value="PAC"/>
</dbReference>
<evidence type="ECO:0000313" key="6">
    <source>
        <dbReference type="EMBL" id="KIL45362.1"/>
    </source>
</evidence>
<dbReference type="SMART" id="SM00052">
    <property type="entry name" value="EAL"/>
    <property type="match status" value="1"/>
</dbReference>
<dbReference type="Pfam" id="PF00989">
    <property type="entry name" value="PAS"/>
    <property type="match status" value="1"/>
</dbReference>
<dbReference type="RefSeq" id="WP_052474821.1">
    <property type="nucleotide sequence ID" value="NZ_JXRP01000018.1"/>
</dbReference>
<accession>A0A0C2V8S2</accession>
<dbReference type="PANTHER" id="PTHR44757">
    <property type="entry name" value="DIGUANYLATE CYCLASE DGCP"/>
    <property type="match status" value="1"/>
</dbReference>
<dbReference type="CDD" id="cd01949">
    <property type="entry name" value="GGDEF"/>
    <property type="match status" value="1"/>
</dbReference>
<dbReference type="PROSITE" id="PS50887">
    <property type="entry name" value="GGDEF"/>
    <property type="match status" value="1"/>
</dbReference>
<dbReference type="SUPFAM" id="SSF141868">
    <property type="entry name" value="EAL domain-like"/>
    <property type="match status" value="1"/>
</dbReference>
<dbReference type="InterPro" id="IPR052155">
    <property type="entry name" value="Biofilm_reg_signaling"/>
</dbReference>
<keyword evidence="1" id="KW-0175">Coiled coil</keyword>
<dbReference type="SMART" id="SM00091">
    <property type="entry name" value="PAS"/>
    <property type="match status" value="1"/>
</dbReference>
<dbReference type="STRING" id="889306.KP78_29060"/>
<dbReference type="InterPro" id="IPR000160">
    <property type="entry name" value="GGDEF_dom"/>
</dbReference>
<dbReference type="SMART" id="SM00065">
    <property type="entry name" value="GAF"/>
    <property type="match status" value="2"/>
</dbReference>
<name>A0A0C2V8S2_9BACL</name>
<evidence type="ECO:0000259" key="3">
    <source>
        <dbReference type="PROSITE" id="PS50113"/>
    </source>
</evidence>
<evidence type="ECO:0008006" key="8">
    <source>
        <dbReference type="Google" id="ProtNLM"/>
    </source>
</evidence>
<dbReference type="InterPro" id="IPR001633">
    <property type="entry name" value="EAL_dom"/>
</dbReference>
<dbReference type="InterPro" id="IPR029787">
    <property type="entry name" value="Nucleotide_cyclase"/>
</dbReference>
<dbReference type="Gene3D" id="3.30.450.20">
    <property type="entry name" value="PAS domain"/>
    <property type="match status" value="1"/>
</dbReference>
<dbReference type="InterPro" id="IPR043128">
    <property type="entry name" value="Rev_trsase/Diguanyl_cyclase"/>
</dbReference>
<dbReference type="Proteomes" id="UP000031938">
    <property type="component" value="Unassembled WGS sequence"/>
</dbReference>
<evidence type="ECO:0000256" key="1">
    <source>
        <dbReference type="SAM" id="Coils"/>
    </source>
</evidence>
<feature type="domain" description="PAS" evidence="2">
    <location>
        <begin position="374"/>
        <end position="449"/>
    </location>
</feature>
<dbReference type="SUPFAM" id="SSF55781">
    <property type="entry name" value="GAF domain-like"/>
    <property type="match status" value="2"/>
</dbReference>
<evidence type="ECO:0000259" key="5">
    <source>
        <dbReference type="PROSITE" id="PS50887"/>
    </source>
</evidence>